<dbReference type="AlphaFoldDB" id="A0A9W6XGH0"/>
<reference evidence="2" key="1">
    <citation type="submission" date="2023-04" db="EMBL/GenBank/DDBJ databases">
        <title>Phytophthora fragariaefolia NBRC 109709.</title>
        <authorList>
            <person name="Ichikawa N."/>
            <person name="Sato H."/>
            <person name="Tonouchi N."/>
        </authorList>
    </citation>
    <scope>NUCLEOTIDE SEQUENCE</scope>
    <source>
        <strain evidence="2">NBRC 109709</strain>
    </source>
</reference>
<gene>
    <name evidence="2" type="ORF">Pfra01_001084700</name>
</gene>
<protein>
    <submittedName>
        <fullName evidence="2">Unnamed protein product</fullName>
    </submittedName>
</protein>
<evidence type="ECO:0000256" key="1">
    <source>
        <dbReference type="SAM" id="MobiDB-lite"/>
    </source>
</evidence>
<comment type="caution">
    <text evidence="2">The sequence shown here is derived from an EMBL/GenBank/DDBJ whole genome shotgun (WGS) entry which is preliminary data.</text>
</comment>
<feature type="compositionally biased region" description="Polar residues" evidence="1">
    <location>
        <begin position="787"/>
        <end position="802"/>
    </location>
</feature>
<sequence>MDYAGLPHSLSDSDGGSSYRDSGQPDEDRWPFYSVGCPDDVLVPRDETCQEISELLGRAQQLGQYAFGTAAVALPDVAGLALEGGGTVPLPLDEQVAGSVAQRGHEELRGVCTLSPDVVRMTNPAWAAGLMALTELSSRRLGLRGVALQPVLSKLMVVRAGGSVESEQDAAARSVATMVVQLPSEYAGGDWVVREEGAVNEFRFDLGKANATAAFRPQFLVYSAGATCVMEEVTSGFCLLLVYSLCLPVGLQLTSYREDRIALRKRLVEALKHLQGGPDDPDLDAGAGAGDKQTSSEKNSAIIALVLSKECSQARIEAAGMNSLTGVDWSRLQMLRDANALLLPAKQLVFYFARIWYEVHADSSSRQKSARQSVAWFSASGEKIVQTTSHPVEFTGSFNFLNPGNETLSQLWESGERSACSVHERFAVVGWPASADIENAVTLFGELSAVPVILSHEFVSSTTIRRLLQPEVGRTGYHGFNQMIKSFEQLRGSVSLLSLFRKLGEAIIILGDASLAVALFRKYVVHLKEQERSALIQWFPALVHRFGWHKLGATILGAIDMKSHEIRLNLALELAKVFGNNAAAHTDITVFAIAKAKSWCLGRSEAFVSSGKIMKLLKNAMACSRLPQLLDVLQNLSGKFLRPVIDALFAYSDDLTSPELRSALASVAVRRRQWLIDQVNDTKKPFTWDIPVKDFPDATAIELFLQGKSGIYETRGFSGIRDARTRVDLLRKKIHGSLQFMAAGRGRDAFVQIQKAGGDFDARRKEVPSYEAEIERLDQLIRELSPNDENLNTDNTNASTSAVGVKRKRDDKSDALLF</sequence>
<name>A0A9W6XGH0_9STRA</name>
<proteinExistence type="predicted"/>
<feature type="region of interest" description="Disordered" evidence="1">
    <location>
        <begin position="1"/>
        <end position="31"/>
    </location>
</feature>
<dbReference type="EMBL" id="BSXT01001072">
    <property type="protein sequence ID" value="GMF38076.1"/>
    <property type="molecule type" value="Genomic_DNA"/>
</dbReference>
<dbReference type="PANTHER" id="PTHR33099">
    <property type="entry name" value="FE2OG DIOXYGENASE DOMAIN-CONTAINING PROTEIN"/>
    <property type="match status" value="1"/>
</dbReference>
<keyword evidence="3" id="KW-1185">Reference proteome</keyword>
<dbReference type="OrthoDB" id="90499at2759"/>
<dbReference type="PANTHER" id="PTHR33099:SF7">
    <property type="entry name" value="MYND-TYPE DOMAIN-CONTAINING PROTEIN"/>
    <property type="match status" value="1"/>
</dbReference>
<evidence type="ECO:0000313" key="2">
    <source>
        <dbReference type="EMBL" id="GMF38076.1"/>
    </source>
</evidence>
<feature type="region of interest" description="Disordered" evidence="1">
    <location>
        <begin position="786"/>
        <end position="818"/>
    </location>
</feature>
<evidence type="ECO:0000313" key="3">
    <source>
        <dbReference type="Proteomes" id="UP001165121"/>
    </source>
</evidence>
<organism evidence="2 3">
    <name type="scientific">Phytophthora fragariaefolia</name>
    <dbReference type="NCBI Taxonomy" id="1490495"/>
    <lineage>
        <taxon>Eukaryota</taxon>
        <taxon>Sar</taxon>
        <taxon>Stramenopiles</taxon>
        <taxon>Oomycota</taxon>
        <taxon>Peronosporomycetes</taxon>
        <taxon>Peronosporales</taxon>
        <taxon>Peronosporaceae</taxon>
        <taxon>Phytophthora</taxon>
    </lineage>
</organism>
<dbReference type="Proteomes" id="UP001165121">
    <property type="component" value="Unassembled WGS sequence"/>
</dbReference>
<feature type="compositionally biased region" description="Basic and acidic residues" evidence="1">
    <location>
        <begin position="808"/>
        <end position="818"/>
    </location>
</feature>
<accession>A0A9W6XGH0</accession>
<feature type="compositionally biased region" description="Low complexity" evidence="1">
    <location>
        <begin position="9"/>
        <end position="22"/>
    </location>
</feature>